<organism evidence="1 2">
    <name type="scientific">Candida albicans P78048</name>
    <dbReference type="NCBI Taxonomy" id="1094989"/>
    <lineage>
        <taxon>Eukaryota</taxon>
        <taxon>Fungi</taxon>
        <taxon>Dikarya</taxon>
        <taxon>Ascomycota</taxon>
        <taxon>Saccharomycotina</taxon>
        <taxon>Pichiomycetes</taxon>
        <taxon>Debaryomycetaceae</taxon>
        <taxon>Candida/Lodderomyces clade</taxon>
        <taxon>Candida</taxon>
    </lineage>
</organism>
<dbReference type="Proteomes" id="UP000030161">
    <property type="component" value="Unassembled WGS sequence"/>
</dbReference>
<sequence length="106" mass="12447">MLLSSSIYFEFFLSKSTDEIQAELYMPIFTNNYYSDGYIESKKKRLASKGCNDRFRIFGGGTHQCDLNRDTPRTIHPSTTNTQNAILVRRQKKNKKKKREELINFI</sequence>
<dbReference type="AlphaFoldDB" id="A0AB34PSJ0"/>
<accession>A0AB34PSJ0</accession>
<evidence type="ECO:0000313" key="1">
    <source>
        <dbReference type="EMBL" id="KGR09636.1"/>
    </source>
</evidence>
<protein>
    <submittedName>
        <fullName evidence="1">Uncharacterized protein</fullName>
    </submittedName>
</protein>
<reference evidence="1 2" key="1">
    <citation type="submission" date="2013-12" db="EMBL/GenBank/DDBJ databases">
        <title>The Genome Sequence of Candida albicans P78048.</title>
        <authorList>
            <consortium name="The Broad Institute Genome Sequencing Platform"/>
            <consortium name="The Broad Institute Genome Sequencing Center for Infectious Disease"/>
            <person name="Cuomo C."/>
            <person name="Bennett R."/>
            <person name="Hirakawa M."/>
            <person name="Noverr M."/>
            <person name="Mitchell A."/>
            <person name="Young S.K."/>
            <person name="Zeng Q."/>
            <person name="Gargeya S."/>
            <person name="Fitzgerald M."/>
            <person name="Abouelleil A."/>
            <person name="Alvarado L."/>
            <person name="Berlin A.M."/>
            <person name="Chapman S.B."/>
            <person name="Dewar J."/>
            <person name="Goldberg J."/>
            <person name="Griggs A."/>
            <person name="Gujja S."/>
            <person name="Hansen M."/>
            <person name="Howarth C."/>
            <person name="Imamovic A."/>
            <person name="Larimer J."/>
            <person name="McCowan C."/>
            <person name="Murphy C."/>
            <person name="Pearson M."/>
            <person name="Priest M."/>
            <person name="Roberts A."/>
            <person name="Saif S."/>
            <person name="Shea T."/>
            <person name="Sykes S."/>
            <person name="Wortman J."/>
            <person name="Nusbaum C."/>
            <person name="Birren B."/>
        </authorList>
    </citation>
    <scope>NUCLEOTIDE SEQUENCE [LARGE SCALE GENOMIC DNA]</scope>
    <source>
        <strain evidence="1 2">P78048</strain>
    </source>
</reference>
<dbReference type="EMBL" id="AJIX01000025">
    <property type="protein sequence ID" value="KGR09636.1"/>
    <property type="molecule type" value="Genomic_DNA"/>
</dbReference>
<proteinExistence type="predicted"/>
<gene>
    <name evidence="1" type="ORF">MG3_03557</name>
</gene>
<comment type="caution">
    <text evidence="1">The sequence shown here is derived from an EMBL/GenBank/DDBJ whole genome shotgun (WGS) entry which is preliminary data.</text>
</comment>
<name>A0AB34PSJ0_CANAX</name>
<evidence type="ECO:0000313" key="2">
    <source>
        <dbReference type="Proteomes" id="UP000030161"/>
    </source>
</evidence>